<evidence type="ECO:0000313" key="8">
    <source>
        <dbReference type="EMBL" id="VVD05005.1"/>
    </source>
</evidence>
<protein>
    <recommendedName>
        <fullName evidence="10">Cytochrome P450</fullName>
    </recommendedName>
</protein>
<reference evidence="8 9" key="1">
    <citation type="submission" date="2017-07" db="EMBL/GenBank/DDBJ databases">
        <authorList>
            <person name="Talla V."/>
            <person name="Backstrom N."/>
        </authorList>
    </citation>
    <scope>NUCLEOTIDE SEQUENCE [LARGE SCALE GENOMIC DNA]</scope>
</reference>
<comment type="cofactor">
    <cofactor evidence="1">
        <name>heme</name>
        <dbReference type="ChEBI" id="CHEBI:30413"/>
    </cofactor>
</comment>
<dbReference type="GO" id="GO:0005737">
    <property type="term" value="C:cytoplasm"/>
    <property type="evidence" value="ECO:0007669"/>
    <property type="project" value="TreeGrafter"/>
</dbReference>
<dbReference type="PANTHER" id="PTHR24300">
    <property type="entry name" value="CYTOCHROME P450 508A4-RELATED"/>
    <property type="match status" value="1"/>
</dbReference>
<organism evidence="8 9">
    <name type="scientific">Leptidea sinapis</name>
    <dbReference type="NCBI Taxonomy" id="189913"/>
    <lineage>
        <taxon>Eukaryota</taxon>
        <taxon>Metazoa</taxon>
        <taxon>Ecdysozoa</taxon>
        <taxon>Arthropoda</taxon>
        <taxon>Hexapoda</taxon>
        <taxon>Insecta</taxon>
        <taxon>Pterygota</taxon>
        <taxon>Neoptera</taxon>
        <taxon>Endopterygota</taxon>
        <taxon>Lepidoptera</taxon>
        <taxon>Glossata</taxon>
        <taxon>Ditrysia</taxon>
        <taxon>Papilionoidea</taxon>
        <taxon>Pieridae</taxon>
        <taxon>Dismorphiinae</taxon>
        <taxon>Leptidea</taxon>
    </lineage>
</organism>
<evidence type="ECO:0000256" key="2">
    <source>
        <dbReference type="ARBA" id="ARBA00010617"/>
    </source>
</evidence>
<evidence type="ECO:0000256" key="5">
    <source>
        <dbReference type="ARBA" id="ARBA00023002"/>
    </source>
</evidence>
<evidence type="ECO:0000256" key="1">
    <source>
        <dbReference type="ARBA" id="ARBA00001971"/>
    </source>
</evidence>
<dbReference type="SUPFAM" id="SSF48264">
    <property type="entry name" value="Cytochrome P450"/>
    <property type="match status" value="1"/>
</dbReference>
<dbReference type="PANTHER" id="PTHR24300:SF376">
    <property type="entry name" value="CYTOCHROME P450 15A1"/>
    <property type="match status" value="1"/>
</dbReference>
<dbReference type="InterPro" id="IPR001128">
    <property type="entry name" value="Cyt_P450"/>
</dbReference>
<evidence type="ECO:0000313" key="9">
    <source>
        <dbReference type="Proteomes" id="UP000324832"/>
    </source>
</evidence>
<dbReference type="Gene3D" id="1.10.630.10">
    <property type="entry name" value="Cytochrome P450"/>
    <property type="match status" value="1"/>
</dbReference>
<comment type="similarity">
    <text evidence="2">Belongs to the cytochrome P450 family.</text>
</comment>
<dbReference type="GO" id="GO:0006805">
    <property type="term" value="P:xenobiotic metabolic process"/>
    <property type="evidence" value="ECO:0007669"/>
    <property type="project" value="TreeGrafter"/>
</dbReference>
<keyword evidence="9" id="KW-1185">Reference proteome</keyword>
<keyword evidence="5" id="KW-0560">Oxidoreductase</keyword>
<dbReference type="GO" id="GO:0020037">
    <property type="term" value="F:heme binding"/>
    <property type="evidence" value="ECO:0007669"/>
    <property type="project" value="InterPro"/>
</dbReference>
<gene>
    <name evidence="8" type="ORF">LSINAPIS_LOCUS14631</name>
</gene>
<dbReference type="GO" id="GO:0005506">
    <property type="term" value="F:iron ion binding"/>
    <property type="evidence" value="ECO:0007669"/>
    <property type="project" value="InterPro"/>
</dbReference>
<evidence type="ECO:0000256" key="6">
    <source>
        <dbReference type="ARBA" id="ARBA00023004"/>
    </source>
</evidence>
<accession>A0A5E4R5C6</accession>
<evidence type="ECO:0000256" key="7">
    <source>
        <dbReference type="ARBA" id="ARBA00023033"/>
    </source>
</evidence>
<name>A0A5E4R5C6_9NEOP</name>
<dbReference type="Proteomes" id="UP000324832">
    <property type="component" value="Unassembled WGS sequence"/>
</dbReference>
<keyword evidence="6" id="KW-0408">Iron</keyword>
<keyword evidence="7" id="KW-0503">Monooxygenase</keyword>
<dbReference type="EMBL" id="FZQP02006922">
    <property type="protein sequence ID" value="VVD05005.1"/>
    <property type="molecule type" value="Genomic_DNA"/>
</dbReference>
<keyword evidence="4" id="KW-0479">Metal-binding</keyword>
<evidence type="ECO:0000256" key="4">
    <source>
        <dbReference type="ARBA" id="ARBA00022723"/>
    </source>
</evidence>
<evidence type="ECO:0008006" key="10">
    <source>
        <dbReference type="Google" id="ProtNLM"/>
    </source>
</evidence>
<keyword evidence="3" id="KW-0349">Heme</keyword>
<dbReference type="AlphaFoldDB" id="A0A5E4R5C6"/>
<dbReference type="GO" id="GO:0006082">
    <property type="term" value="P:organic acid metabolic process"/>
    <property type="evidence" value="ECO:0007669"/>
    <property type="project" value="TreeGrafter"/>
</dbReference>
<dbReference type="GO" id="GO:0016712">
    <property type="term" value="F:oxidoreductase activity, acting on paired donors, with incorporation or reduction of molecular oxygen, reduced flavin or flavoprotein as one donor, and incorporation of one atom of oxygen"/>
    <property type="evidence" value="ECO:0007669"/>
    <property type="project" value="TreeGrafter"/>
</dbReference>
<proteinExistence type="inferred from homology"/>
<dbReference type="GO" id="GO:0008395">
    <property type="term" value="F:steroid hydroxylase activity"/>
    <property type="evidence" value="ECO:0007669"/>
    <property type="project" value="TreeGrafter"/>
</dbReference>
<dbReference type="Pfam" id="PF00067">
    <property type="entry name" value="p450"/>
    <property type="match status" value="1"/>
</dbReference>
<dbReference type="InterPro" id="IPR050182">
    <property type="entry name" value="Cytochrome_P450_fam2"/>
</dbReference>
<sequence>MIGLIVFILLFGFIFNYFYKAAYIRPDNFPPAYNNLGLASTRLAKEYKTKIVGLFLGPYPQIIVNDPIIIKEVLIREEFDGRMDTVVSRIFFTDGYFWHVQRRFTLRYMRDSGFGRRDNVLEDVIAHNTKEVMNIVINGPQTIEEK</sequence>
<evidence type="ECO:0000256" key="3">
    <source>
        <dbReference type="ARBA" id="ARBA00022617"/>
    </source>
</evidence>
<dbReference type="InterPro" id="IPR036396">
    <property type="entry name" value="Cyt_P450_sf"/>
</dbReference>